<comment type="subcellular location">
    <subcellularLocation>
        <location evidence="10">Mitochondrion inner membrane</location>
        <topology evidence="10">Multi-pass membrane protein</topology>
    </subcellularLocation>
    <subcellularLocation>
        <location evidence="2">Mitochondrion membrane</location>
        <topology evidence="2">Multi-pass membrane protein</topology>
    </subcellularLocation>
</comment>
<evidence type="ECO:0000256" key="1">
    <source>
        <dbReference type="ARBA" id="ARBA00003257"/>
    </source>
</evidence>
<dbReference type="PANTHER" id="PTHR11432:SF3">
    <property type="entry name" value="NADH-UBIQUINONE OXIDOREDUCTASE CHAIN 1"/>
    <property type="match status" value="1"/>
</dbReference>
<dbReference type="PROSITE" id="PS00668">
    <property type="entry name" value="COMPLEX1_ND1_2"/>
    <property type="match status" value="1"/>
</dbReference>
<feature type="transmembrane region" description="Helical" evidence="12">
    <location>
        <begin position="281"/>
        <end position="299"/>
    </location>
</feature>
<evidence type="ECO:0000256" key="10">
    <source>
        <dbReference type="RuleBase" id="RU000471"/>
    </source>
</evidence>
<feature type="transmembrane region" description="Helical" evidence="12">
    <location>
        <begin position="170"/>
        <end position="189"/>
    </location>
</feature>
<geneLocation type="mitochondrion" evidence="13"/>
<dbReference type="EMBL" id="MK270527">
    <property type="protein sequence ID" value="QHQ98545.1"/>
    <property type="molecule type" value="Genomic_DNA"/>
</dbReference>
<keyword evidence="5" id="KW-0813">Transport</keyword>
<proteinExistence type="inferred from homology"/>
<feature type="transmembrane region" description="Helical" evidence="12">
    <location>
        <begin position="68"/>
        <end position="88"/>
    </location>
</feature>
<evidence type="ECO:0000256" key="7">
    <source>
        <dbReference type="ARBA" id="ARBA00022989"/>
    </source>
</evidence>
<dbReference type="InterPro" id="IPR001694">
    <property type="entry name" value="NADH_UbQ_OxRdtase_su1/FPO"/>
</dbReference>
<comment type="similarity">
    <text evidence="3 10">Belongs to the complex I subunit 1 family.</text>
</comment>
<feature type="transmembrane region" description="Helical" evidence="12">
    <location>
        <begin position="6"/>
        <end position="27"/>
    </location>
</feature>
<feature type="transmembrane region" description="Helical" evidence="12">
    <location>
        <begin position="100"/>
        <end position="120"/>
    </location>
</feature>
<evidence type="ECO:0000313" key="13">
    <source>
        <dbReference type="EMBL" id="QHQ98545.1"/>
    </source>
</evidence>
<name>A0A6B9WHF2_9ACAR</name>
<sequence>MMMVYLLMVICVLVSVAFITLLERKILGYIQYRKGPNKLGIMGIFQPFADAVKLLFKDNSILLGGNKIIFYFSPCLSFILMLLLWMIIYWVVEVGFMYEIMIFILISSLGVYALLGAGWASNSKYALLGAYRGIAQMISYEISLSFIILCIFLMSMGFKLEKILFLQSSMWLMFGMWNLFLLWLVTILAETNRTPFDFSEGESELVSGFNIEYGSGGFVMLFLAEYGNIIYMSLITSYMFMGGVGIYCWKTLLLILFYLFIRGTLIRYRYDSLMMLGWKVILPYSIFNLLIFFMVFIFSI</sequence>
<dbReference type="PANTHER" id="PTHR11432">
    <property type="entry name" value="NADH DEHYDROGENASE SUBUNIT 1"/>
    <property type="match status" value="1"/>
</dbReference>
<comment type="catalytic activity">
    <reaction evidence="11">
        <text>a ubiquinone + NADH + 5 H(+)(in) = a ubiquinol + NAD(+) + 4 H(+)(out)</text>
        <dbReference type="Rhea" id="RHEA:29091"/>
        <dbReference type="Rhea" id="RHEA-COMP:9565"/>
        <dbReference type="Rhea" id="RHEA-COMP:9566"/>
        <dbReference type="ChEBI" id="CHEBI:15378"/>
        <dbReference type="ChEBI" id="CHEBI:16389"/>
        <dbReference type="ChEBI" id="CHEBI:17976"/>
        <dbReference type="ChEBI" id="CHEBI:57540"/>
        <dbReference type="ChEBI" id="CHEBI:57945"/>
        <dbReference type="EC" id="7.1.1.2"/>
    </reaction>
</comment>
<evidence type="ECO:0000256" key="5">
    <source>
        <dbReference type="ARBA" id="ARBA00022448"/>
    </source>
</evidence>
<evidence type="ECO:0000256" key="12">
    <source>
        <dbReference type="SAM" id="Phobius"/>
    </source>
</evidence>
<dbReference type="GO" id="GO:0003954">
    <property type="term" value="F:NADH dehydrogenase activity"/>
    <property type="evidence" value="ECO:0007669"/>
    <property type="project" value="TreeGrafter"/>
</dbReference>
<gene>
    <name evidence="13" type="primary">nad1</name>
</gene>
<protein>
    <recommendedName>
        <fullName evidence="4 11">NADH-ubiquinone oxidoreductase chain 1</fullName>
        <ecNumber evidence="11">7.1.1.2</ecNumber>
    </recommendedName>
</protein>
<reference evidence="13" key="1">
    <citation type="journal article" date="2019" name="Zool. Scr.">
        <title>Mitochondrial genome reorganization characterizes various lineages of mesostigmatid mites (Acari: Parasitiformes).</title>
        <authorList>
            <person name="Li W.-N."/>
            <person name="Shao R."/>
            <person name="Zhang Q."/>
            <person name="Deng W."/>
            <person name="Xue X.-F."/>
        </authorList>
    </citation>
    <scope>NUCLEOTIDE SEQUENCE</scope>
</reference>
<evidence type="ECO:0000256" key="6">
    <source>
        <dbReference type="ARBA" id="ARBA00022692"/>
    </source>
</evidence>
<keyword evidence="6 10" id="KW-0812">Transmembrane</keyword>
<dbReference type="GO" id="GO:0009060">
    <property type="term" value="P:aerobic respiration"/>
    <property type="evidence" value="ECO:0007669"/>
    <property type="project" value="TreeGrafter"/>
</dbReference>
<dbReference type="EC" id="7.1.1.2" evidence="11"/>
<evidence type="ECO:0000256" key="2">
    <source>
        <dbReference type="ARBA" id="ARBA00004225"/>
    </source>
</evidence>
<keyword evidence="10" id="KW-0520">NAD</keyword>
<feature type="transmembrane region" description="Helical" evidence="12">
    <location>
        <begin position="209"/>
        <end position="226"/>
    </location>
</feature>
<keyword evidence="11 13" id="KW-0496">Mitochondrion</keyword>
<comment type="function">
    <text evidence="1">Core subunit of the mitochondrial membrane respiratory chain NADH dehydrogenase (Complex I) that is believed to belong to the minimal assembly required for catalysis. Complex I functions in the transfer of electrons from NADH to the respiratory chain. The immediate electron acceptor for the enzyme is believed to be ubiquinone.</text>
</comment>
<keyword evidence="7 12" id="KW-1133">Transmembrane helix</keyword>
<evidence type="ECO:0000256" key="9">
    <source>
        <dbReference type="ARBA" id="ARBA00023136"/>
    </source>
</evidence>
<dbReference type="HAMAP" id="MF_01350">
    <property type="entry name" value="NDH1_NuoH"/>
    <property type="match status" value="1"/>
</dbReference>
<feature type="transmembrane region" description="Helical" evidence="12">
    <location>
        <begin position="238"/>
        <end position="261"/>
    </location>
</feature>
<evidence type="ECO:0000256" key="4">
    <source>
        <dbReference type="ARBA" id="ARBA00021009"/>
    </source>
</evidence>
<dbReference type="GO" id="GO:0008137">
    <property type="term" value="F:NADH dehydrogenase (ubiquinone) activity"/>
    <property type="evidence" value="ECO:0007669"/>
    <property type="project" value="UniProtKB-EC"/>
</dbReference>
<dbReference type="InterPro" id="IPR018086">
    <property type="entry name" value="NADH_UbQ_OxRdtase_su1_CS"/>
</dbReference>
<accession>A0A6B9WHF2</accession>
<organism evidence="13">
    <name type="scientific">Macrocheles nataliae</name>
    <dbReference type="NCBI Taxonomy" id="2058476"/>
    <lineage>
        <taxon>Eukaryota</taxon>
        <taxon>Metazoa</taxon>
        <taxon>Ecdysozoa</taxon>
        <taxon>Arthropoda</taxon>
        <taxon>Chelicerata</taxon>
        <taxon>Arachnida</taxon>
        <taxon>Acari</taxon>
        <taxon>Parasitiformes</taxon>
        <taxon>Mesostigmata</taxon>
        <taxon>Gamasina</taxon>
        <taxon>Eviphidoidea</taxon>
        <taxon>Macrochelidae</taxon>
        <taxon>Macrocheles</taxon>
    </lineage>
</organism>
<dbReference type="AlphaFoldDB" id="A0A6B9WHF2"/>
<evidence type="ECO:0000256" key="11">
    <source>
        <dbReference type="RuleBase" id="RU000473"/>
    </source>
</evidence>
<keyword evidence="8 11" id="KW-0830">Ubiquinone</keyword>
<dbReference type="Pfam" id="PF00146">
    <property type="entry name" value="NADHdh"/>
    <property type="match status" value="1"/>
</dbReference>
<evidence type="ECO:0000256" key="3">
    <source>
        <dbReference type="ARBA" id="ARBA00010535"/>
    </source>
</evidence>
<feature type="transmembrane region" description="Helical" evidence="12">
    <location>
        <begin position="140"/>
        <end position="158"/>
    </location>
</feature>
<evidence type="ECO:0000256" key="8">
    <source>
        <dbReference type="ARBA" id="ARBA00023075"/>
    </source>
</evidence>
<dbReference type="GO" id="GO:0005743">
    <property type="term" value="C:mitochondrial inner membrane"/>
    <property type="evidence" value="ECO:0007669"/>
    <property type="project" value="UniProtKB-SubCell"/>
</dbReference>
<keyword evidence="9 12" id="KW-0472">Membrane</keyword>